<evidence type="ECO:0000313" key="1">
    <source>
        <dbReference type="EMBL" id="KAL1489493.1"/>
    </source>
</evidence>
<name>A0ABD1E4I2_HYPHA</name>
<dbReference type="EMBL" id="JBDJPC010000012">
    <property type="protein sequence ID" value="KAL1489493.1"/>
    <property type="molecule type" value="Genomic_DNA"/>
</dbReference>
<accession>A0ABD1E4I2</accession>
<comment type="caution">
    <text evidence="1">The sequence shown here is derived from an EMBL/GenBank/DDBJ whole genome shotgun (WGS) entry which is preliminary data.</text>
</comment>
<dbReference type="Proteomes" id="UP001566132">
    <property type="component" value="Unassembled WGS sequence"/>
</dbReference>
<sequence>MAYKTLIEEWKSLQKSRLKNMAEYSCQCSSVNVILHTATLKFIYSLNVYECRLEIKEEDTSILIEKSKLLGYSDYHNIITLRVERNQGAVSIILKFRNDEVPLVLEELDKFERWPSQNTPSSSSDSD</sequence>
<gene>
    <name evidence="1" type="ORF">ABEB36_014378</name>
</gene>
<proteinExistence type="predicted"/>
<evidence type="ECO:0000313" key="2">
    <source>
        <dbReference type="Proteomes" id="UP001566132"/>
    </source>
</evidence>
<organism evidence="1 2">
    <name type="scientific">Hypothenemus hampei</name>
    <name type="common">Coffee berry borer</name>
    <dbReference type="NCBI Taxonomy" id="57062"/>
    <lineage>
        <taxon>Eukaryota</taxon>
        <taxon>Metazoa</taxon>
        <taxon>Ecdysozoa</taxon>
        <taxon>Arthropoda</taxon>
        <taxon>Hexapoda</taxon>
        <taxon>Insecta</taxon>
        <taxon>Pterygota</taxon>
        <taxon>Neoptera</taxon>
        <taxon>Endopterygota</taxon>
        <taxon>Coleoptera</taxon>
        <taxon>Polyphaga</taxon>
        <taxon>Cucujiformia</taxon>
        <taxon>Curculionidae</taxon>
        <taxon>Scolytinae</taxon>
        <taxon>Hypothenemus</taxon>
    </lineage>
</organism>
<reference evidence="1 2" key="1">
    <citation type="submission" date="2024-05" db="EMBL/GenBank/DDBJ databases">
        <title>Genetic variation in Jamaican populations of the coffee berry borer (Hypothenemus hampei).</title>
        <authorList>
            <person name="Errbii M."/>
            <person name="Myrie A."/>
        </authorList>
    </citation>
    <scope>NUCLEOTIDE SEQUENCE [LARGE SCALE GENOMIC DNA]</scope>
    <source>
        <strain evidence="1">JA-Hopewell-2020-01-JO</strain>
        <tissue evidence="1">Whole body</tissue>
    </source>
</reference>
<keyword evidence="2" id="KW-1185">Reference proteome</keyword>
<protein>
    <submittedName>
        <fullName evidence="1">Uncharacterized protein</fullName>
    </submittedName>
</protein>
<dbReference type="AlphaFoldDB" id="A0ABD1E4I2"/>